<comment type="caution">
    <text evidence="1">The sequence shown here is derived from an EMBL/GenBank/DDBJ whole genome shotgun (WGS) entry which is preliminary data.</text>
</comment>
<dbReference type="AlphaFoldDB" id="A0A935TE90"/>
<evidence type="ECO:0000313" key="1">
    <source>
        <dbReference type="EMBL" id="MBK7952685.1"/>
    </source>
</evidence>
<evidence type="ECO:0000313" key="2">
    <source>
        <dbReference type="Proteomes" id="UP000706151"/>
    </source>
</evidence>
<dbReference type="InterPro" id="IPR025354">
    <property type="entry name" value="DUF4258"/>
</dbReference>
<protein>
    <submittedName>
        <fullName evidence="1">DUF4258 domain-containing protein</fullName>
    </submittedName>
</protein>
<dbReference type="EMBL" id="JADJOT010000001">
    <property type="protein sequence ID" value="MBK7952685.1"/>
    <property type="molecule type" value="Genomic_DNA"/>
</dbReference>
<proteinExistence type="predicted"/>
<dbReference type="Proteomes" id="UP000706151">
    <property type="component" value="Unassembled WGS sequence"/>
</dbReference>
<name>A0A935TE90_9PROT</name>
<accession>A0A935TE90</accession>
<reference evidence="1 2" key="1">
    <citation type="submission" date="2020-10" db="EMBL/GenBank/DDBJ databases">
        <title>Connecting structure to function with the recovery of over 1000 high-quality activated sludge metagenome-assembled genomes encoding full-length rRNA genes using long-read sequencing.</title>
        <authorList>
            <person name="Singleton C.M."/>
            <person name="Petriglieri F."/>
            <person name="Kristensen J.M."/>
            <person name="Kirkegaard R.H."/>
            <person name="Michaelsen T.Y."/>
            <person name="Andersen M.H."/>
            <person name="Karst S.M."/>
            <person name="Dueholm M.S."/>
            <person name="Nielsen P.H."/>
            <person name="Albertsen M."/>
        </authorList>
    </citation>
    <scope>NUCLEOTIDE SEQUENCE [LARGE SCALE GENOMIC DNA]</scope>
    <source>
        <strain evidence="1">Fred_18-Q3-R57-64_BAT3C.720</strain>
    </source>
</reference>
<dbReference type="Pfam" id="PF14076">
    <property type="entry name" value="DUF4258"/>
    <property type="match status" value="1"/>
</dbReference>
<gene>
    <name evidence="1" type="ORF">IPK02_01235</name>
</gene>
<organism evidence="1 2">
    <name type="scientific">Candidatus Accumulibacter affinis</name>
    <dbReference type="NCBI Taxonomy" id="2954384"/>
    <lineage>
        <taxon>Bacteria</taxon>
        <taxon>Pseudomonadati</taxon>
        <taxon>Pseudomonadota</taxon>
        <taxon>Betaproteobacteria</taxon>
        <taxon>Candidatus Accumulibacter</taxon>
    </lineage>
</organism>
<sequence>MRRYERKVLRKQYAFSKHAVDQSIIRDITVTELEQAITNQSQVIEHYPEDKYEPSCLILGFTSFGRPLHVQCSYASRPVVKIITLYEPDPGLWIDLRIRRTG</sequence>